<reference evidence="6 7" key="1">
    <citation type="submission" date="2018-06" db="EMBL/GenBank/DDBJ databases">
        <title>Pseudomonas diversity within urban Lake Michigan freshwaters.</title>
        <authorList>
            <person name="Batrich M."/>
            <person name="Hatzopoulos T."/>
            <person name="Putonti C."/>
        </authorList>
    </citation>
    <scope>NUCLEOTIDE SEQUENCE [LARGE SCALE GENOMIC DNA]</scope>
    <source>
        <strain evidence="6 7">MB-090714</strain>
    </source>
</reference>
<dbReference type="CDD" id="cd06306">
    <property type="entry name" value="PBP1_TorT-like"/>
    <property type="match status" value="1"/>
</dbReference>
<comment type="caution">
    <text evidence="6">The sequence shown here is derived from an EMBL/GenBank/DDBJ whole genome shotgun (WGS) entry which is preliminary data.</text>
</comment>
<gene>
    <name evidence="6" type="ORF">DMO17_13420</name>
</gene>
<evidence type="ECO:0000313" key="7">
    <source>
        <dbReference type="Proteomes" id="UP000248146"/>
    </source>
</evidence>
<evidence type="ECO:0000256" key="1">
    <source>
        <dbReference type="ARBA" id="ARBA00004196"/>
    </source>
</evidence>
<feature type="domain" description="Periplasmic binding protein" evidence="5">
    <location>
        <begin position="51"/>
        <end position="302"/>
    </location>
</feature>
<comment type="similarity">
    <text evidence="2">Belongs to the bacterial solute-binding protein 2 family.</text>
</comment>
<dbReference type="GO" id="GO:0030313">
    <property type="term" value="C:cell envelope"/>
    <property type="evidence" value="ECO:0007669"/>
    <property type="project" value="UniProtKB-SubCell"/>
</dbReference>
<evidence type="ECO:0000259" key="5">
    <source>
        <dbReference type="Pfam" id="PF13407"/>
    </source>
</evidence>
<organism evidence="6 7">
    <name type="scientific">Aquipseudomonas alcaligenes</name>
    <name type="common">Pseudomonas alcaligenes</name>
    <dbReference type="NCBI Taxonomy" id="43263"/>
    <lineage>
        <taxon>Bacteria</taxon>
        <taxon>Pseudomonadati</taxon>
        <taxon>Pseudomonadota</taxon>
        <taxon>Gammaproteobacteria</taxon>
        <taxon>Pseudomonadales</taxon>
        <taxon>Pseudomonadaceae</taxon>
        <taxon>Aquipseudomonas</taxon>
    </lineage>
</organism>
<dbReference type="EMBL" id="QJRX01000006">
    <property type="protein sequence ID" value="PYC23637.1"/>
    <property type="molecule type" value="Genomic_DNA"/>
</dbReference>
<dbReference type="Proteomes" id="UP000248146">
    <property type="component" value="Unassembled WGS sequence"/>
</dbReference>
<dbReference type="SUPFAM" id="SSF53822">
    <property type="entry name" value="Periplasmic binding protein-like I"/>
    <property type="match status" value="1"/>
</dbReference>
<feature type="chain" id="PRO_5015994082" evidence="4">
    <location>
        <begin position="21"/>
        <end position="343"/>
    </location>
</feature>
<dbReference type="NCBIfam" id="NF008185">
    <property type="entry name" value="PRK10936.1"/>
    <property type="match status" value="1"/>
</dbReference>
<evidence type="ECO:0000313" key="6">
    <source>
        <dbReference type="EMBL" id="PYC23637.1"/>
    </source>
</evidence>
<accession>A0A2V4LRB3</accession>
<name>A0A2V4LRB3_AQUAC</name>
<sequence>MRIGKGWLFVLGLFALPAQADWYPVAVRADGELRQYMPLERASRPWRVCALLPHGKDRYWWGVAWGLDGEAARLGVRLGIYEAGGYENAGVQVHQLHNCRGAEADAYVIAAINTRELCPEISRLMAEGRPVIDLVNGLECQGLTAHSRVDFADMARAALGYIERLRPEGSYRIGWLPGPQGAGWVEGLEAGLRQGVDARRVEVRHGGYGPVDRNSQARLVRQLLGEAQDLDFILANAEAAGFAAQLVQGRGDESRPLVLGTYTTERIVEQIRDGFILAAPSDSPVLQARIAMDLAVRALEGEPHPREIGPLIEMLDRESLPRFDISRLMPPEGHWMIRRELPD</sequence>
<protein>
    <submittedName>
        <fullName evidence="6">TMAO reductase system periplasmic protein TorT</fullName>
    </submittedName>
</protein>
<evidence type="ECO:0000256" key="3">
    <source>
        <dbReference type="ARBA" id="ARBA00022729"/>
    </source>
</evidence>
<proteinExistence type="inferred from homology"/>
<comment type="subcellular location">
    <subcellularLocation>
        <location evidence="1">Cell envelope</location>
    </subcellularLocation>
</comment>
<dbReference type="AlphaFoldDB" id="A0A2V4LRB3"/>
<dbReference type="OrthoDB" id="9773673at2"/>
<dbReference type="RefSeq" id="WP_110682983.1">
    <property type="nucleotide sequence ID" value="NZ_QJRX01000006.1"/>
</dbReference>
<dbReference type="GO" id="GO:0030246">
    <property type="term" value="F:carbohydrate binding"/>
    <property type="evidence" value="ECO:0007669"/>
    <property type="project" value="UniProtKB-ARBA"/>
</dbReference>
<evidence type="ECO:0000256" key="2">
    <source>
        <dbReference type="ARBA" id="ARBA00007639"/>
    </source>
</evidence>
<dbReference type="Gene3D" id="3.40.50.2300">
    <property type="match status" value="2"/>
</dbReference>
<dbReference type="PANTHER" id="PTHR46847">
    <property type="entry name" value="D-ALLOSE-BINDING PERIPLASMIC PROTEIN-RELATED"/>
    <property type="match status" value="1"/>
</dbReference>
<dbReference type="PANTHER" id="PTHR46847:SF1">
    <property type="entry name" value="D-ALLOSE-BINDING PERIPLASMIC PROTEIN-RELATED"/>
    <property type="match status" value="1"/>
</dbReference>
<keyword evidence="3 4" id="KW-0732">Signal</keyword>
<dbReference type="Pfam" id="PF13407">
    <property type="entry name" value="Peripla_BP_4"/>
    <property type="match status" value="1"/>
</dbReference>
<evidence type="ECO:0000256" key="4">
    <source>
        <dbReference type="SAM" id="SignalP"/>
    </source>
</evidence>
<dbReference type="GO" id="GO:0055085">
    <property type="term" value="P:transmembrane transport"/>
    <property type="evidence" value="ECO:0007669"/>
    <property type="project" value="UniProtKB-ARBA"/>
</dbReference>
<feature type="signal peptide" evidence="4">
    <location>
        <begin position="1"/>
        <end position="20"/>
    </location>
</feature>
<dbReference type="InterPro" id="IPR028082">
    <property type="entry name" value="Peripla_BP_I"/>
</dbReference>
<dbReference type="InterPro" id="IPR025997">
    <property type="entry name" value="SBP_2_dom"/>
</dbReference>